<dbReference type="InterPro" id="IPR009056">
    <property type="entry name" value="Cyt_c-like_dom"/>
</dbReference>
<dbReference type="GO" id="GO:0020037">
    <property type="term" value="F:heme binding"/>
    <property type="evidence" value="ECO:0007669"/>
    <property type="project" value="InterPro"/>
</dbReference>
<dbReference type="Gene3D" id="1.10.760.10">
    <property type="entry name" value="Cytochrome c-like domain"/>
    <property type="match status" value="2"/>
</dbReference>
<dbReference type="PROSITE" id="PS51007">
    <property type="entry name" value="CYTC"/>
    <property type="match status" value="2"/>
</dbReference>
<dbReference type="EMBL" id="DTKL01000063">
    <property type="protein sequence ID" value="HGY95013.1"/>
    <property type="molecule type" value="Genomic_DNA"/>
</dbReference>
<evidence type="ECO:0000256" key="2">
    <source>
        <dbReference type="ARBA" id="ARBA00022617"/>
    </source>
</evidence>
<organism evidence="10">
    <name type="scientific">Acidobacterium capsulatum</name>
    <dbReference type="NCBI Taxonomy" id="33075"/>
    <lineage>
        <taxon>Bacteria</taxon>
        <taxon>Pseudomonadati</taxon>
        <taxon>Acidobacteriota</taxon>
        <taxon>Terriglobia</taxon>
        <taxon>Terriglobales</taxon>
        <taxon>Acidobacteriaceae</taxon>
        <taxon>Acidobacterium</taxon>
    </lineage>
</organism>
<keyword evidence="5" id="KW-0560">Oxidoreductase</keyword>
<dbReference type="GO" id="GO:0009055">
    <property type="term" value="F:electron transfer activity"/>
    <property type="evidence" value="ECO:0007669"/>
    <property type="project" value="InterPro"/>
</dbReference>
<feature type="signal peptide" evidence="8">
    <location>
        <begin position="1"/>
        <end position="22"/>
    </location>
</feature>
<gene>
    <name evidence="10" type="ORF">ENW50_10090</name>
</gene>
<evidence type="ECO:0000256" key="7">
    <source>
        <dbReference type="PROSITE-ProRule" id="PRU00433"/>
    </source>
</evidence>
<evidence type="ECO:0000259" key="9">
    <source>
        <dbReference type="PROSITE" id="PS51007"/>
    </source>
</evidence>
<dbReference type="GO" id="GO:0004130">
    <property type="term" value="F:cytochrome-c peroxidase activity"/>
    <property type="evidence" value="ECO:0007669"/>
    <property type="project" value="TreeGrafter"/>
</dbReference>
<evidence type="ECO:0000256" key="6">
    <source>
        <dbReference type="ARBA" id="ARBA00023004"/>
    </source>
</evidence>
<keyword evidence="4 8" id="KW-0732">Signal</keyword>
<dbReference type="AlphaFoldDB" id="A0A7V4XTN4"/>
<evidence type="ECO:0000256" key="8">
    <source>
        <dbReference type="SAM" id="SignalP"/>
    </source>
</evidence>
<dbReference type="GO" id="GO:0030313">
    <property type="term" value="C:cell envelope"/>
    <property type="evidence" value="ECO:0007669"/>
    <property type="project" value="UniProtKB-SubCell"/>
</dbReference>
<dbReference type="SUPFAM" id="SSF46626">
    <property type="entry name" value="Cytochrome c"/>
    <property type="match status" value="2"/>
</dbReference>
<dbReference type="Pfam" id="PF03150">
    <property type="entry name" value="CCP_MauG"/>
    <property type="match status" value="1"/>
</dbReference>
<proteinExistence type="predicted"/>
<dbReference type="InterPro" id="IPR051395">
    <property type="entry name" value="Cytochrome_c_Peroxidase/MauG"/>
</dbReference>
<evidence type="ECO:0000256" key="1">
    <source>
        <dbReference type="ARBA" id="ARBA00004196"/>
    </source>
</evidence>
<dbReference type="InterPro" id="IPR036909">
    <property type="entry name" value="Cyt_c-like_dom_sf"/>
</dbReference>
<reference evidence="10" key="1">
    <citation type="journal article" date="2020" name="mSystems">
        <title>Genome- and Community-Level Interaction Insights into Carbon Utilization and Element Cycling Functions of Hydrothermarchaeota in Hydrothermal Sediment.</title>
        <authorList>
            <person name="Zhou Z."/>
            <person name="Liu Y."/>
            <person name="Xu W."/>
            <person name="Pan J."/>
            <person name="Luo Z.H."/>
            <person name="Li M."/>
        </authorList>
    </citation>
    <scope>NUCLEOTIDE SEQUENCE [LARGE SCALE GENOMIC DNA]</scope>
    <source>
        <strain evidence="10">SpSt-855</strain>
    </source>
</reference>
<keyword evidence="2 7" id="KW-0349">Heme</keyword>
<dbReference type="PANTHER" id="PTHR30600">
    <property type="entry name" value="CYTOCHROME C PEROXIDASE-RELATED"/>
    <property type="match status" value="1"/>
</dbReference>
<dbReference type="PANTHER" id="PTHR30600:SF10">
    <property type="entry name" value="BLL6722 PROTEIN"/>
    <property type="match status" value="1"/>
</dbReference>
<keyword evidence="10" id="KW-0575">Peroxidase</keyword>
<protein>
    <submittedName>
        <fullName evidence="10">Cytochrome-c peroxidase</fullName>
    </submittedName>
</protein>
<keyword evidence="6 7" id="KW-0408">Iron</keyword>
<name>A0A7V4XTN4_9BACT</name>
<comment type="caution">
    <text evidence="10">The sequence shown here is derived from an EMBL/GenBank/DDBJ whole genome shotgun (WGS) entry which is preliminary data.</text>
</comment>
<dbReference type="InterPro" id="IPR004852">
    <property type="entry name" value="Di-haem_cyt_c_peroxidsae"/>
</dbReference>
<evidence type="ECO:0000256" key="5">
    <source>
        <dbReference type="ARBA" id="ARBA00023002"/>
    </source>
</evidence>
<keyword evidence="3 7" id="KW-0479">Metal-binding</keyword>
<sequence length="431" mass="48086">MRLPLKLLLTAAVLLAGSLCIAASVGFSTSRPKPDELTAAARLGRKLFFDKSLSGSGQMACATCHDPRFAYGPPNGKAVQKGGPGLNIPGFRAVPSLRYVLNYVPQWSDVRASNPIEQWTETENVPTGGYTWDGRYNSLHAQALLPLLSPAEMDNRSVTTLAHKLSESPYAAEFRSVFGATVFLHPATAVRDAAMALQQFELQDRSFHPYTSKYDRWLDGKAALTPQELRGKALFDDPNGGNCASCHLDEVGVDGRHPIFTDFQFEALGVPRNNEIPWNSNPHYYDLGLCGPFRKDEASHHRVNCGLFRTPSLRNVAIRKVFFHNGRFHTLRQALEFYVERDTNPARWYPMGPDGKVDKFDDLPPEYRSNVDTTDAPLNRTPAEKPVWNSKQIDDVIAFLKTLTDEDVKNYQAPNASSRRSHRVAATVLRR</sequence>
<accession>A0A7V4XTN4</accession>
<feature type="domain" description="Cytochrome c" evidence="9">
    <location>
        <begin position="39"/>
        <end position="152"/>
    </location>
</feature>
<feature type="chain" id="PRO_5031539091" evidence="8">
    <location>
        <begin position="23"/>
        <end position="431"/>
    </location>
</feature>
<evidence type="ECO:0000256" key="3">
    <source>
        <dbReference type="ARBA" id="ARBA00022723"/>
    </source>
</evidence>
<evidence type="ECO:0000256" key="4">
    <source>
        <dbReference type="ARBA" id="ARBA00022729"/>
    </source>
</evidence>
<comment type="subcellular location">
    <subcellularLocation>
        <location evidence="1">Cell envelope</location>
    </subcellularLocation>
</comment>
<feature type="domain" description="Cytochrome c" evidence="9">
    <location>
        <begin position="226"/>
        <end position="404"/>
    </location>
</feature>
<dbReference type="GO" id="GO:0046872">
    <property type="term" value="F:metal ion binding"/>
    <property type="evidence" value="ECO:0007669"/>
    <property type="project" value="UniProtKB-KW"/>
</dbReference>
<evidence type="ECO:0000313" key="10">
    <source>
        <dbReference type="EMBL" id="HGY95013.1"/>
    </source>
</evidence>